<evidence type="ECO:0000313" key="2">
    <source>
        <dbReference type="EMBL" id="RIA78930.1"/>
    </source>
</evidence>
<organism evidence="2 3">
    <name type="scientific">Glomus cerebriforme</name>
    <dbReference type="NCBI Taxonomy" id="658196"/>
    <lineage>
        <taxon>Eukaryota</taxon>
        <taxon>Fungi</taxon>
        <taxon>Fungi incertae sedis</taxon>
        <taxon>Mucoromycota</taxon>
        <taxon>Glomeromycotina</taxon>
        <taxon>Glomeromycetes</taxon>
        <taxon>Glomerales</taxon>
        <taxon>Glomeraceae</taxon>
        <taxon>Glomus</taxon>
    </lineage>
</organism>
<evidence type="ECO:0000256" key="1">
    <source>
        <dbReference type="SAM" id="SignalP"/>
    </source>
</evidence>
<feature type="chain" id="PRO_5017307281" evidence="1">
    <location>
        <begin position="23"/>
        <end position="234"/>
    </location>
</feature>
<sequence length="234" mass="27224">MVFNIMFLQLTIFYKLWQVFNGKVKNLANQELRECNGSDGFTEEELLKIIDHPAMSGLRGGEHFNLKSHSFVRRKDKYKGFDIIIYKSKTNQHGANNIKSQVDKLYISEIPSIIEMYENYFAKWPIQADSHFYLQPCNNNEVEFNGQWYFKKHVFEKEIKLFMKKIISLTGLDMDDPFGFNKSNSAEQPTLQENFIIAKSLFKDKNKVVDLPNNDTEIACKLLQAGLGIVLVLY</sequence>
<name>A0A397RX62_9GLOM</name>
<evidence type="ECO:0000313" key="3">
    <source>
        <dbReference type="Proteomes" id="UP000265703"/>
    </source>
</evidence>
<comment type="caution">
    <text evidence="2">The sequence shown here is derived from an EMBL/GenBank/DDBJ whole genome shotgun (WGS) entry which is preliminary data.</text>
</comment>
<dbReference type="OrthoDB" id="2449280at2759"/>
<dbReference type="Proteomes" id="UP000265703">
    <property type="component" value="Unassembled WGS sequence"/>
</dbReference>
<keyword evidence="1" id="KW-0732">Signal</keyword>
<gene>
    <name evidence="2" type="ORF">C1645_842043</name>
</gene>
<feature type="signal peptide" evidence="1">
    <location>
        <begin position="1"/>
        <end position="22"/>
    </location>
</feature>
<dbReference type="STRING" id="658196.A0A397RX62"/>
<dbReference type="EMBL" id="QKYT01001809">
    <property type="protein sequence ID" value="RIA78930.1"/>
    <property type="molecule type" value="Genomic_DNA"/>
</dbReference>
<reference evidence="2 3" key="1">
    <citation type="submission" date="2018-06" db="EMBL/GenBank/DDBJ databases">
        <title>Comparative genomics reveals the genomic features of Rhizophagus irregularis, R. cerebriforme, R. diaphanum and Gigaspora rosea, and their symbiotic lifestyle signature.</title>
        <authorList>
            <person name="Morin E."/>
            <person name="San Clemente H."/>
            <person name="Chen E.C.H."/>
            <person name="De La Providencia I."/>
            <person name="Hainaut M."/>
            <person name="Kuo A."/>
            <person name="Kohler A."/>
            <person name="Murat C."/>
            <person name="Tang N."/>
            <person name="Roy S."/>
            <person name="Loubradou J."/>
            <person name="Henrissat B."/>
            <person name="Grigoriev I.V."/>
            <person name="Corradi N."/>
            <person name="Roux C."/>
            <person name="Martin F.M."/>
        </authorList>
    </citation>
    <scope>NUCLEOTIDE SEQUENCE [LARGE SCALE GENOMIC DNA]</scope>
    <source>
        <strain evidence="2 3">DAOM 227022</strain>
    </source>
</reference>
<proteinExistence type="predicted"/>
<accession>A0A397RX62</accession>
<keyword evidence="3" id="KW-1185">Reference proteome</keyword>
<dbReference type="AlphaFoldDB" id="A0A397RX62"/>
<protein>
    <submittedName>
        <fullName evidence="2">Uncharacterized protein</fullName>
    </submittedName>
</protein>